<dbReference type="EMBL" id="AP012273">
    <property type="protein sequence ID" value="BAO43607.1"/>
    <property type="molecule type" value="Genomic_DNA"/>
</dbReference>
<reference evidence="2 3" key="1">
    <citation type="journal article" date="2014" name="PLoS ONE">
        <title>Physiological and genomic features of a novel sulfur-oxidizing gammaproteobacterium belonging to a previously uncultivated symbiotic lineage isolated from a hydrothermal vent.</title>
        <authorList>
            <person name="Nunoura T."/>
            <person name="Takaki Y."/>
            <person name="Kazama H."/>
            <person name="Kakuta J."/>
            <person name="Shimamura S."/>
            <person name="Makita H."/>
            <person name="Hirai M."/>
            <person name="Miyazaki M."/>
            <person name="Takai K."/>
        </authorList>
    </citation>
    <scope>NUCLEOTIDE SEQUENCE [LARGE SCALE GENOMIC DNA]</scope>
    <source>
        <strain evidence="2 3">Hiromi1</strain>
    </source>
</reference>
<dbReference type="AlphaFoldDB" id="A0A7U6GHA9"/>
<evidence type="ECO:0000259" key="1">
    <source>
        <dbReference type="Pfam" id="PF13649"/>
    </source>
</evidence>
<dbReference type="RefSeq" id="WP_308417067.1">
    <property type="nucleotide sequence ID" value="NZ_AP012273.1"/>
</dbReference>
<keyword evidence="3" id="KW-1185">Reference proteome</keyword>
<name>A0A7U6GHA9_9GAMM</name>
<accession>A0A7U6GHA9</accession>
<evidence type="ECO:0000313" key="2">
    <source>
        <dbReference type="EMBL" id="BAO43607.1"/>
    </source>
</evidence>
<gene>
    <name evidence="2" type="ORF">TBH_C0669</name>
</gene>
<evidence type="ECO:0000313" key="3">
    <source>
        <dbReference type="Proteomes" id="UP000031631"/>
    </source>
</evidence>
<organism evidence="2 3">
    <name type="scientific">Thiolapillus brandeum</name>
    <dbReference type="NCBI Taxonomy" id="1076588"/>
    <lineage>
        <taxon>Bacteria</taxon>
        <taxon>Pseudomonadati</taxon>
        <taxon>Pseudomonadota</taxon>
        <taxon>Gammaproteobacteria</taxon>
        <taxon>Chromatiales</taxon>
        <taxon>Sedimenticolaceae</taxon>
        <taxon>Thiolapillus</taxon>
    </lineage>
</organism>
<dbReference type="KEGG" id="tbn:TBH_C0669"/>
<dbReference type="Gene3D" id="3.40.50.150">
    <property type="entry name" value="Vaccinia Virus protein VP39"/>
    <property type="match status" value="1"/>
</dbReference>
<feature type="domain" description="Methyltransferase" evidence="1">
    <location>
        <begin position="32"/>
        <end position="126"/>
    </location>
</feature>
<dbReference type="CDD" id="cd02440">
    <property type="entry name" value="AdoMet_MTases"/>
    <property type="match status" value="1"/>
</dbReference>
<dbReference type="InterPro" id="IPR029063">
    <property type="entry name" value="SAM-dependent_MTases_sf"/>
</dbReference>
<proteinExistence type="predicted"/>
<protein>
    <recommendedName>
        <fullName evidence="1">Methyltransferase domain-containing protein</fullName>
    </recommendedName>
</protein>
<dbReference type="Pfam" id="PF13649">
    <property type="entry name" value="Methyltransf_25"/>
    <property type="match status" value="1"/>
</dbReference>
<sequence>MSEMQLKSPAGYRDATEIDIMREVLPFNGADVLELGCGRARWTRTIAEGFPVNSVVATEVDPIQHRKNQAISDLPGVRFVYGGAEDIDLPDASVDIVIMLKSLHHVPMEVMDQALREIHRVLRPGGLAYISEPVYEGPFNDILRLFNDEKIVRQAAFDTLKNAVARRDFVLEQEIFFQSVSEFGSFAEFEQRILFPTHSDHQIDEKRHQQVREAFAPYLGPQGARFINPHRVDLLKKV</sequence>
<dbReference type="InterPro" id="IPR041698">
    <property type="entry name" value="Methyltransf_25"/>
</dbReference>
<dbReference type="SUPFAM" id="SSF53335">
    <property type="entry name" value="S-adenosyl-L-methionine-dependent methyltransferases"/>
    <property type="match status" value="1"/>
</dbReference>
<dbReference type="Proteomes" id="UP000031631">
    <property type="component" value="Chromosome"/>
</dbReference>
<dbReference type="PANTHER" id="PTHR43591">
    <property type="entry name" value="METHYLTRANSFERASE"/>
    <property type="match status" value="1"/>
</dbReference>